<comment type="caution">
    <text evidence="1">The sequence shown here is derived from an EMBL/GenBank/DDBJ whole genome shotgun (WGS) entry which is preliminary data.</text>
</comment>
<sequence>MTTPDAVGRDANRWLNHFLSIVSSLGTPTAKEHHTYLSRTGMMKNSIGIWYIYNTHTHKKNGKTSGIANQWGLWVSPLRLDE</sequence>
<keyword evidence="2" id="KW-1185">Reference proteome</keyword>
<dbReference type="Proteomes" id="UP000824120">
    <property type="component" value="Chromosome 2"/>
</dbReference>
<reference evidence="1 2" key="1">
    <citation type="submission" date="2020-09" db="EMBL/GenBank/DDBJ databases">
        <title>De no assembly of potato wild relative species, Solanum commersonii.</title>
        <authorList>
            <person name="Cho K."/>
        </authorList>
    </citation>
    <scope>NUCLEOTIDE SEQUENCE [LARGE SCALE GENOMIC DNA]</scope>
    <source>
        <strain evidence="1">LZ3.2</strain>
        <tissue evidence="1">Leaf</tissue>
    </source>
</reference>
<gene>
    <name evidence="1" type="ORF">H5410_009914</name>
</gene>
<protein>
    <submittedName>
        <fullName evidence="1">Uncharacterized protein</fullName>
    </submittedName>
</protein>
<dbReference type="AlphaFoldDB" id="A0A9J6AJ90"/>
<evidence type="ECO:0000313" key="1">
    <source>
        <dbReference type="EMBL" id="KAG5624696.1"/>
    </source>
</evidence>
<accession>A0A9J6AJ90</accession>
<dbReference type="EMBL" id="JACXVP010000002">
    <property type="protein sequence ID" value="KAG5624696.1"/>
    <property type="molecule type" value="Genomic_DNA"/>
</dbReference>
<evidence type="ECO:0000313" key="2">
    <source>
        <dbReference type="Proteomes" id="UP000824120"/>
    </source>
</evidence>
<proteinExistence type="predicted"/>
<organism evidence="1 2">
    <name type="scientific">Solanum commersonii</name>
    <name type="common">Commerson's wild potato</name>
    <name type="synonym">Commerson's nightshade</name>
    <dbReference type="NCBI Taxonomy" id="4109"/>
    <lineage>
        <taxon>Eukaryota</taxon>
        <taxon>Viridiplantae</taxon>
        <taxon>Streptophyta</taxon>
        <taxon>Embryophyta</taxon>
        <taxon>Tracheophyta</taxon>
        <taxon>Spermatophyta</taxon>
        <taxon>Magnoliopsida</taxon>
        <taxon>eudicotyledons</taxon>
        <taxon>Gunneridae</taxon>
        <taxon>Pentapetalae</taxon>
        <taxon>asterids</taxon>
        <taxon>lamiids</taxon>
        <taxon>Solanales</taxon>
        <taxon>Solanaceae</taxon>
        <taxon>Solanoideae</taxon>
        <taxon>Solaneae</taxon>
        <taxon>Solanum</taxon>
    </lineage>
</organism>
<name>A0A9J6AJ90_SOLCO</name>